<protein>
    <submittedName>
        <fullName evidence="3">DUF4738 domain-containing protein</fullName>
    </submittedName>
</protein>
<dbReference type="InterPro" id="IPR031762">
    <property type="entry name" value="DUF4738"/>
</dbReference>
<feature type="signal peptide" evidence="2">
    <location>
        <begin position="1"/>
        <end position="19"/>
    </location>
</feature>
<reference evidence="3 4" key="1">
    <citation type="submission" date="2019-09" db="EMBL/GenBank/DDBJ databases">
        <title>Prevotella A2879 sp. nov., isolated from an abscess of a patient.</title>
        <authorList>
            <person name="Buhl M."/>
            <person name="Oberhettinger P."/>
        </authorList>
    </citation>
    <scope>NUCLEOTIDE SEQUENCE [LARGE SCALE GENOMIC DNA]</scope>
    <source>
        <strain evidence="3 4">A2879</strain>
    </source>
</reference>
<keyword evidence="4" id="KW-1185">Reference proteome</keyword>
<feature type="compositionally biased region" description="Basic and acidic residues" evidence="1">
    <location>
        <begin position="182"/>
        <end position="193"/>
    </location>
</feature>
<accession>A0A7C9MC93</accession>
<name>A0A7C9MC93_9BACT</name>
<dbReference type="Proteomes" id="UP000482295">
    <property type="component" value="Unassembled WGS sequence"/>
</dbReference>
<evidence type="ECO:0000256" key="2">
    <source>
        <dbReference type="SAM" id="SignalP"/>
    </source>
</evidence>
<dbReference type="PROSITE" id="PS51257">
    <property type="entry name" value="PROKAR_LIPOPROTEIN"/>
    <property type="match status" value="1"/>
</dbReference>
<gene>
    <name evidence="3" type="ORF">F0475_02995</name>
</gene>
<dbReference type="AlphaFoldDB" id="A0A7C9MC93"/>
<evidence type="ECO:0000256" key="1">
    <source>
        <dbReference type="SAM" id="MobiDB-lite"/>
    </source>
</evidence>
<evidence type="ECO:0000313" key="4">
    <source>
        <dbReference type="Proteomes" id="UP000482295"/>
    </source>
</evidence>
<feature type="chain" id="PRO_5028945816" evidence="2">
    <location>
        <begin position="20"/>
        <end position="201"/>
    </location>
</feature>
<proteinExistence type="predicted"/>
<sequence>MAKNLITILIVALALCSVAACKKEKKSNNIITKIAPRPKVPTGPKSLSDFKYEKKVEWVGGIYTITIRRYADKDLELSEDEDGRKYYDNKVQLTIKRPDGTTFYDRTFTKNDFKEFTNNDYGEHGSLVGFMFDHVEGDVLRFGVSVGSPDPNSDEYVPMNFSIDKSCHIRITNATELDTGSDQEKAEKPKTEEELSEEEGV</sequence>
<comment type="caution">
    <text evidence="3">The sequence shown here is derived from an EMBL/GenBank/DDBJ whole genome shotgun (WGS) entry which is preliminary data.</text>
</comment>
<keyword evidence="2" id="KW-0732">Signal</keyword>
<feature type="region of interest" description="Disordered" evidence="1">
    <location>
        <begin position="174"/>
        <end position="201"/>
    </location>
</feature>
<evidence type="ECO:0000313" key="3">
    <source>
        <dbReference type="EMBL" id="MUL27300.1"/>
    </source>
</evidence>
<dbReference type="EMBL" id="VVIQ01000002">
    <property type="protein sequence ID" value="MUL27300.1"/>
    <property type="molecule type" value="Genomic_DNA"/>
</dbReference>
<dbReference type="Pfam" id="PF15889">
    <property type="entry name" value="DUF4738"/>
    <property type="match status" value="1"/>
</dbReference>
<dbReference type="Gene3D" id="2.40.128.510">
    <property type="entry name" value="Protein of unknown function DUF4738"/>
    <property type="match status" value="1"/>
</dbReference>
<organism evidence="3 4">
    <name type="scientific">Prevotella vespertina</name>
    <dbReference type="NCBI Taxonomy" id="2608404"/>
    <lineage>
        <taxon>Bacteria</taxon>
        <taxon>Pseudomonadati</taxon>
        <taxon>Bacteroidota</taxon>
        <taxon>Bacteroidia</taxon>
        <taxon>Bacteroidales</taxon>
        <taxon>Prevotellaceae</taxon>
        <taxon>Prevotella</taxon>
    </lineage>
</organism>
<dbReference type="RefSeq" id="WP_155715298.1">
    <property type="nucleotide sequence ID" value="NZ_VVIQ01000002.1"/>
</dbReference>